<dbReference type="EMBL" id="JAUSUR010000011">
    <property type="protein sequence ID" value="MDQ0363267.1"/>
    <property type="molecule type" value="Genomic_DNA"/>
</dbReference>
<dbReference type="RefSeq" id="WP_307412139.1">
    <property type="nucleotide sequence ID" value="NZ_JAUSUR010000011.1"/>
</dbReference>
<dbReference type="InterPro" id="IPR013785">
    <property type="entry name" value="Aldolase_TIM"/>
</dbReference>
<organism evidence="3 4">
    <name type="scientific">Breznakia pachnodae</name>
    <dbReference type="NCBI Taxonomy" id="265178"/>
    <lineage>
        <taxon>Bacteria</taxon>
        <taxon>Bacillati</taxon>
        <taxon>Bacillota</taxon>
        <taxon>Erysipelotrichia</taxon>
        <taxon>Erysipelotrichales</taxon>
        <taxon>Erysipelotrichaceae</taxon>
        <taxon>Breznakia</taxon>
    </lineage>
</organism>
<name>A0ABU0E8P0_9FIRM</name>
<dbReference type="SUPFAM" id="SSF50891">
    <property type="entry name" value="Cyclophilin-like"/>
    <property type="match status" value="1"/>
</dbReference>
<dbReference type="InterPro" id="IPR008589">
    <property type="entry name" value="MupG"/>
</dbReference>
<keyword evidence="4" id="KW-1185">Reference proteome</keyword>
<feature type="domain" description="6-phospho-N-acetylmuramidase N-terminal" evidence="2">
    <location>
        <begin position="5"/>
        <end position="230"/>
    </location>
</feature>
<dbReference type="Proteomes" id="UP001230220">
    <property type="component" value="Unassembled WGS sequence"/>
</dbReference>
<dbReference type="InterPro" id="IPR043894">
    <property type="entry name" value="MupG_C"/>
</dbReference>
<dbReference type="Gene3D" id="3.20.20.70">
    <property type="entry name" value="Aldolase class I"/>
    <property type="match status" value="1"/>
</dbReference>
<evidence type="ECO:0008006" key="5">
    <source>
        <dbReference type="Google" id="ProtNLM"/>
    </source>
</evidence>
<evidence type="ECO:0000313" key="4">
    <source>
        <dbReference type="Proteomes" id="UP001230220"/>
    </source>
</evidence>
<dbReference type="Pfam" id="PF19200">
    <property type="entry name" value="MupG_N"/>
    <property type="match status" value="1"/>
</dbReference>
<dbReference type="InterPro" id="IPR029000">
    <property type="entry name" value="Cyclophilin-like_dom_sf"/>
</dbReference>
<dbReference type="Pfam" id="PF05913">
    <property type="entry name" value="MupG_C"/>
    <property type="match status" value="1"/>
</dbReference>
<comment type="caution">
    <text evidence="3">The sequence shown here is derived from an EMBL/GenBank/DDBJ whole genome shotgun (WGS) entry which is preliminary data.</text>
</comment>
<evidence type="ECO:0000313" key="3">
    <source>
        <dbReference type="EMBL" id="MDQ0363267.1"/>
    </source>
</evidence>
<dbReference type="Gene3D" id="2.40.100.10">
    <property type="entry name" value="Cyclophilin-like"/>
    <property type="match status" value="1"/>
</dbReference>
<gene>
    <name evidence="3" type="ORF">J2S15_004032</name>
</gene>
<evidence type="ECO:0000259" key="2">
    <source>
        <dbReference type="Pfam" id="PF19200"/>
    </source>
</evidence>
<evidence type="ECO:0000259" key="1">
    <source>
        <dbReference type="Pfam" id="PF05913"/>
    </source>
</evidence>
<dbReference type="InterPro" id="IPR043797">
    <property type="entry name" value="MupG_N"/>
</dbReference>
<sequence>MKNSIGISLYLQSGSQKNKEILEKGIKSNISYVFTSLNIPEKSEVDVKAEVLELVNLCNQHNILLFADVGPQALNNIDVASYQELSELGIKAIRLDDGFDYEEMKKLSEMMHLIINASTFTQRDYDELNKLNVDFDKIIACHNYYPKPYTGLDAVFVKEINQRYKKWNIKTMMFVCGDEKRAPLFEGLPTIEDHRNTDFLTSVLECRYDLNSDIVMIGDVDINGEHWKEFNYFHEGIIPIRCDLKPIYKNYYEKRFHDRRDSSPYLIRVVESRREPYKQKDITMDNCIDREAGSICISNQEYSRYCGEVEITRVNLPQDHRVNVIGKVGQSSLPHLPYIRYGQAFTLLPNGVE</sequence>
<accession>A0ABU0E8P0</accession>
<protein>
    <recommendedName>
        <fullName evidence="5">DUF871 domain-containing protein</fullName>
    </recommendedName>
</protein>
<dbReference type="PANTHER" id="PTHR38435">
    <property type="match status" value="1"/>
</dbReference>
<dbReference type="PANTHER" id="PTHR38435:SF2">
    <property type="entry name" value="DUF871 DOMAIN-CONTAINING PROTEIN"/>
    <property type="match status" value="1"/>
</dbReference>
<dbReference type="SUPFAM" id="SSF51445">
    <property type="entry name" value="(Trans)glycosidases"/>
    <property type="match status" value="1"/>
</dbReference>
<dbReference type="InterPro" id="IPR017853">
    <property type="entry name" value="GH"/>
</dbReference>
<proteinExistence type="predicted"/>
<feature type="domain" description="6-phospho-N-acetylmuramidase C-terminal" evidence="1">
    <location>
        <begin position="243"/>
        <end position="347"/>
    </location>
</feature>
<reference evidence="3 4" key="1">
    <citation type="submission" date="2023-07" db="EMBL/GenBank/DDBJ databases">
        <title>Genomic Encyclopedia of Type Strains, Phase IV (KMG-IV): sequencing the most valuable type-strain genomes for metagenomic binning, comparative biology and taxonomic classification.</title>
        <authorList>
            <person name="Goeker M."/>
        </authorList>
    </citation>
    <scope>NUCLEOTIDE SEQUENCE [LARGE SCALE GENOMIC DNA]</scope>
    <source>
        <strain evidence="3 4">DSM 16784</strain>
    </source>
</reference>